<protein>
    <recommendedName>
        <fullName evidence="7">N-acetylmuramoyl-L-alanine amidase</fullName>
    </recommendedName>
</protein>
<dbReference type="AlphaFoldDB" id="A0A1V6LWQ3"/>
<dbReference type="GO" id="GO:0008745">
    <property type="term" value="F:N-acetylmuramoyl-L-alanine amidase activity"/>
    <property type="evidence" value="ECO:0007669"/>
    <property type="project" value="InterPro"/>
</dbReference>
<name>A0A1V6LWQ3_9BACT</name>
<dbReference type="PANTHER" id="PTHR11022">
    <property type="entry name" value="PEPTIDOGLYCAN RECOGNITION PROTEIN"/>
    <property type="match status" value="1"/>
</dbReference>
<keyword evidence="6" id="KW-1185">Reference proteome</keyword>
<evidence type="ECO:0000256" key="2">
    <source>
        <dbReference type="SAM" id="SignalP"/>
    </source>
</evidence>
<evidence type="ECO:0000313" key="6">
    <source>
        <dbReference type="Proteomes" id="UP000242219"/>
    </source>
</evidence>
<gene>
    <name evidence="5" type="ORF">BIY37_12705</name>
</gene>
<sequence>MRFMTKFYLRLSLLVVMALSGCYAPPAFKPITTIPVKPPKKEVPYIGSQLDRYFVRDWKYIVIHHSASASGCAAEFDRFHRQKRGWENGLGYHFVIGNGNGSGDGQIEIGNRWVNQIDGAHAGVQEYNHYGIGICLVGNFNSSSPTASQMSSLSSLIEYLQERCHIPSENIIMHRHFRETECPGRNFPYYKLLAKTTRR</sequence>
<dbReference type="SMART" id="SM00701">
    <property type="entry name" value="PGRP"/>
    <property type="match status" value="1"/>
</dbReference>
<dbReference type="InterPro" id="IPR036505">
    <property type="entry name" value="Amidase/PGRP_sf"/>
</dbReference>
<evidence type="ECO:0000313" key="5">
    <source>
        <dbReference type="EMBL" id="OQD44569.1"/>
    </source>
</evidence>
<dbReference type="Proteomes" id="UP000242219">
    <property type="component" value="Unassembled WGS sequence"/>
</dbReference>
<dbReference type="SMART" id="SM00644">
    <property type="entry name" value="Ami_2"/>
    <property type="match status" value="1"/>
</dbReference>
<comment type="similarity">
    <text evidence="1">Belongs to the N-acetylmuramoyl-L-alanine amidase 2 family.</text>
</comment>
<dbReference type="InterPro" id="IPR002502">
    <property type="entry name" value="Amidase_domain"/>
</dbReference>
<dbReference type="InterPro" id="IPR006619">
    <property type="entry name" value="PGRP_domain_met/bac"/>
</dbReference>
<proteinExistence type="inferred from homology"/>
<reference evidence="5 6" key="1">
    <citation type="journal article" date="2016" name="Genome Announc.">
        <title>Draft Genome Sequence of the Anaerobic Ammonium-Oxidizing Bacterium 'Candidatus Brocadia sp. 40'.</title>
        <authorList>
            <person name="Ali M."/>
            <person name="Haroon M.F."/>
            <person name="Narita Y."/>
            <person name="Zhang L."/>
            <person name="Rangel Shaw D."/>
            <person name="Okabe S."/>
            <person name="Saikaly P.E."/>
        </authorList>
    </citation>
    <scope>NUCLEOTIDE SEQUENCE [LARGE SCALE GENOMIC DNA]</scope>
    <source>
        <strain evidence="5 6">40</strain>
    </source>
</reference>
<comment type="caution">
    <text evidence="5">The sequence shown here is derived from an EMBL/GenBank/DDBJ whole genome shotgun (WGS) entry which is preliminary data.</text>
</comment>
<feature type="domain" description="N-acetylmuramoyl-L-alanine amidase" evidence="3">
    <location>
        <begin position="48"/>
        <end position="184"/>
    </location>
</feature>
<evidence type="ECO:0000256" key="1">
    <source>
        <dbReference type="ARBA" id="ARBA00007553"/>
    </source>
</evidence>
<keyword evidence="2" id="KW-0732">Signal</keyword>
<organism evidence="5 6">
    <name type="scientific">Candidatus Brocadia sapporoensis</name>
    <dbReference type="NCBI Taxonomy" id="392547"/>
    <lineage>
        <taxon>Bacteria</taxon>
        <taxon>Pseudomonadati</taxon>
        <taxon>Planctomycetota</taxon>
        <taxon>Candidatus Brocadiia</taxon>
        <taxon>Candidatus Brocadiales</taxon>
        <taxon>Candidatus Brocadiaceae</taxon>
        <taxon>Candidatus Brocadia</taxon>
    </lineage>
</organism>
<dbReference type="RefSeq" id="WP_070068190.1">
    <property type="nucleotide sequence ID" value="NZ_MJUW02000122.1"/>
</dbReference>
<dbReference type="SUPFAM" id="SSF55846">
    <property type="entry name" value="N-acetylmuramoyl-L-alanine amidase-like"/>
    <property type="match status" value="1"/>
</dbReference>
<dbReference type="PANTHER" id="PTHR11022:SF41">
    <property type="entry name" value="PEPTIDOGLYCAN-RECOGNITION PROTEIN LC-RELATED"/>
    <property type="match status" value="1"/>
</dbReference>
<dbReference type="EMBL" id="MJUW02000122">
    <property type="protein sequence ID" value="OQD44569.1"/>
    <property type="molecule type" value="Genomic_DNA"/>
</dbReference>
<feature type="domain" description="Peptidoglycan recognition protein family" evidence="4">
    <location>
        <begin position="31"/>
        <end position="178"/>
    </location>
</feature>
<dbReference type="Gene3D" id="3.40.80.10">
    <property type="entry name" value="Peptidoglycan recognition protein-like"/>
    <property type="match status" value="1"/>
</dbReference>
<dbReference type="PROSITE" id="PS51257">
    <property type="entry name" value="PROKAR_LIPOPROTEIN"/>
    <property type="match status" value="1"/>
</dbReference>
<evidence type="ECO:0000259" key="3">
    <source>
        <dbReference type="SMART" id="SM00644"/>
    </source>
</evidence>
<evidence type="ECO:0000259" key="4">
    <source>
        <dbReference type="SMART" id="SM00701"/>
    </source>
</evidence>
<evidence type="ECO:0008006" key="7">
    <source>
        <dbReference type="Google" id="ProtNLM"/>
    </source>
</evidence>
<feature type="signal peptide" evidence="2">
    <location>
        <begin position="1"/>
        <end position="24"/>
    </location>
</feature>
<dbReference type="CDD" id="cd06583">
    <property type="entry name" value="PGRP"/>
    <property type="match status" value="1"/>
</dbReference>
<accession>A0A1V6LWQ3</accession>
<dbReference type="GO" id="GO:0008270">
    <property type="term" value="F:zinc ion binding"/>
    <property type="evidence" value="ECO:0007669"/>
    <property type="project" value="InterPro"/>
</dbReference>
<dbReference type="GO" id="GO:0009253">
    <property type="term" value="P:peptidoglycan catabolic process"/>
    <property type="evidence" value="ECO:0007669"/>
    <property type="project" value="InterPro"/>
</dbReference>
<dbReference type="Pfam" id="PF01510">
    <property type="entry name" value="Amidase_2"/>
    <property type="match status" value="1"/>
</dbReference>
<dbReference type="InterPro" id="IPR015510">
    <property type="entry name" value="PGRP"/>
</dbReference>
<feature type="chain" id="PRO_5010699525" description="N-acetylmuramoyl-L-alanine amidase" evidence="2">
    <location>
        <begin position="25"/>
        <end position="199"/>
    </location>
</feature>